<accession>A0A8R1Z4K5</accession>
<organism evidence="1 2">
    <name type="scientific">Pristionchus pacificus</name>
    <name type="common">Parasitic nematode worm</name>
    <dbReference type="NCBI Taxonomy" id="54126"/>
    <lineage>
        <taxon>Eukaryota</taxon>
        <taxon>Metazoa</taxon>
        <taxon>Ecdysozoa</taxon>
        <taxon>Nematoda</taxon>
        <taxon>Chromadorea</taxon>
        <taxon>Rhabditida</taxon>
        <taxon>Rhabditina</taxon>
        <taxon>Diplogasteromorpha</taxon>
        <taxon>Diplogasteroidea</taxon>
        <taxon>Neodiplogasteridae</taxon>
        <taxon>Pristionchus</taxon>
    </lineage>
</organism>
<accession>A0A2A6CQW1</accession>
<keyword evidence="2" id="KW-1185">Reference proteome</keyword>
<name>A0A2A6CQW1_PRIPA</name>
<protein>
    <submittedName>
        <fullName evidence="1">Uncharacterized protein</fullName>
    </submittedName>
</protein>
<reference evidence="1" key="2">
    <citation type="submission" date="2022-06" db="UniProtKB">
        <authorList>
            <consortium name="EnsemblMetazoa"/>
        </authorList>
    </citation>
    <scope>IDENTIFICATION</scope>
    <source>
        <strain evidence="1">PS312</strain>
    </source>
</reference>
<evidence type="ECO:0000313" key="2">
    <source>
        <dbReference type="Proteomes" id="UP000005239"/>
    </source>
</evidence>
<sequence>MASLNRFIGRKSAEFTAKGAYSILTEEFREHFIDNANCGSLDVFLEYVMRRKITAFGSSQILFLSTGFESLPVDDETMTITLNFLRNNSKSNARSDWRMAARSVYEREKSWRETPQRTGSLMPGHEKD</sequence>
<dbReference type="Proteomes" id="UP000005239">
    <property type="component" value="Unassembled WGS sequence"/>
</dbReference>
<reference evidence="2" key="1">
    <citation type="journal article" date="2008" name="Nat. Genet.">
        <title>The Pristionchus pacificus genome provides a unique perspective on nematode lifestyle and parasitism.</title>
        <authorList>
            <person name="Dieterich C."/>
            <person name="Clifton S.W."/>
            <person name="Schuster L.N."/>
            <person name="Chinwalla A."/>
            <person name="Delehaunty K."/>
            <person name="Dinkelacker I."/>
            <person name="Fulton L."/>
            <person name="Fulton R."/>
            <person name="Godfrey J."/>
            <person name="Minx P."/>
            <person name="Mitreva M."/>
            <person name="Roeseler W."/>
            <person name="Tian H."/>
            <person name="Witte H."/>
            <person name="Yang S.P."/>
            <person name="Wilson R.K."/>
            <person name="Sommer R.J."/>
        </authorList>
    </citation>
    <scope>NUCLEOTIDE SEQUENCE [LARGE SCALE GENOMIC DNA]</scope>
    <source>
        <strain evidence="2">PS312</strain>
    </source>
</reference>
<dbReference type="EnsemblMetazoa" id="PPA44629.1">
    <property type="protein sequence ID" value="PPA44629.1"/>
    <property type="gene ID" value="WBGene00282998"/>
</dbReference>
<gene>
    <name evidence="1" type="primary">WBGene00282998</name>
</gene>
<proteinExistence type="predicted"/>
<evidence type="ECO:0000313" key="1">
    <source>
        <dbReference type="EnsemblMetazoa" id="PPA44629.1"/>
    </source>
</evidence>
<dbReference type="AlphaFoldDB" id="A0A2A6CQW1"/>